<gene>
    <name evidence="1" type="ORF">METZ01_LOCUS72547</name>
</gene>
<proteinExistence type="predicted"/>
<dbReference type="EMBL" id="UINC01005189">
    <property type="protein sequence ID" value="SVA19693.1"/>
    <property type="molecule type" value="Genomic_DNA"/>
</dbReference>
<reference evidence="1" key="1">
    <citation type="submission" date="2018-05" db="EMBL/GenBank/DDBJ databases">
        <authorList>
            <person name="Lanie J.A."/>
            <person name="Ng W.-L."/>
            <person name="Kazmierczak K.M."/>
            <person name="Andrzejewski T.M."/>
            <person name="Davidsen T.M."/>
            <person name="Wayne K.J."/>
            <person name="Tettelin H."/>
            <person name="Glass J.I."/>
            <person name="Rusch D."/>
            <person name="Podicherti R."/>
            <person name="Tsui H.-C.T."/>
            <person name="Winkler M.E."/>
        </authorList>
    </citation>
    <scope>NUCLEOTIDE SEQUENCE</scope>
</reference>
<sequence length="25" mass="2438">MDAVMAPGPAIKGIPIGLIAKSSLS</sequence>
<accession>A0A381TZR3</accession>
<evidence type="ECO:0000313" key="1">
    <source>
        <dbReference type="EMBL" id="SVA19693.1"/>
    </source>
</evidence>
<organism evidence="1">
    <name type="scientific">marine metagenome</name>
    <dbReference type="NCBI Taxonomy" id="408172"/>
    <lineage>
        <taxon>unclassified sequences</taxon>
        <taxon>metagenomes</taxon>
        <taxon>ecological metagenomes</taxon>
    </lineage>
</organism>
<dbReference type="AlphaFoldDB" id="A0A381TZR3"/>
<protein>
    <submittedName>
        <fullName evidence="1">Uncharacterized protein</fullName>
    </submittedName>
</protein>
<name>A0A381TZR3_9ZZZZ</name>